<dbReference type="KEGG" id="xla:108710356"/>
<dbReference type="AlphaFoldDB" id="A0A8J1MNX1"/>
<evidence type="ECO:0000256" key="3">
    <source>
        <dbReference type="SAM" id="Phobius"/>
    </source>
</evidence>
<dbReference type="GO" id="GO:0005539">
    <property type="term" value="F:glycosaminoglycan binding"/>
    <property type="evidence" value="ECO:0007669"/>
    <property type="project" value="TreeGrafter"/>
</dbReference>
<dbReference type="InterPro" id="IPR042235">
    <property type="entry name" value="ZP-C_dom"/>
</dbReference>
<keyword evidence="1" id="KW-0732">Signal</keyword>
<dbReference type="CTD" id="108710356"/>
<dbReference type="PANTHER" id="PTHR14002">
    <property type="entry name" value="ENDOGLIN/TGF-BETA RECEPTOR TYPE III"/>
    <property type="match status" value="1"/>
</dbReference>
<dbReference type="GO" id="GO:0001837">
    <property type="term" value="P:epithelial to mesenchymal transition"/>
    <property type="evidence" value="ECO:0007669"/>
    <property type="project" value="TreeGrafter"/>
</dbReference>
<dbReference type="PROSITE" id="PS51034">
    <property type="entry name" value="ZP_2"/>
    <property type="match status" value="1"/>
</dbReference>
<keyword evidence="3" id="KW-1133">Transmembrane helix</keyword>
<keyword evidence="5" id="KW-1185">Reference proteome</keyword>
<dbReference type="OrthoDB" id="8963415at2759"/>
<evidence type="ECO:0000256" key="2">
    <source>
        <dbReference type="ARBA" id="ARBA00023157"/>
    </source>
</evidence>
<dbReference type="RefSeq" id="XP_041443118.1">
    <property type="nucleotide sequence ID" value="XM_041587184.1"/>
</dbReference>
<evidence type="ECO:0000313" key="6">
    <source>
        <dbReference type="RefSeq" id="XP_041443118.1"/>
    </source>
</evidence>
<dbReference type="GO" id="GO:0016477">
    <property type="term" value="P:cell migration"/>
    <property type="evidence" value="ECO:0007669"/>
    <property type="project" value="TreeGrafter"/>
</dbReference>
<dbReference type="Proteomes" id="UP000186698">
    <property type="component" value="Chromosome 3L"/>
</dbReference>
<dbReference type="GO" id="GO:0050431">
    <property type="term" value="F:transforming growth factor beta binding"/>
    <property type="evidence" value="ECO:0007669"/>
    <property type="project" value="TreeGrafter"/>
</dbReference>
<evidence type="ECO:0000259" key="4">
    <source>
        <dbReference type="PROSITE" id="PS51034"/>
    </source>
</evidence>
<protein>
    <submittedName>
        <fullName evidence="6">Transforming growth factor-beta receptor type 3-like protein isoform X1</fullName>
    </submittedName>
</protein>
<dbReference type="GO" id="GO:0005024">
    <property type="term" value="F:transforming growth factor beta receptor activity"/>
    <property type="evidence" value="ECO:0007669"/>
    <property type="project" value="TreeGrafter"/>
</dbReference>
<keyword evidence="3" id="KW-0812">Transmembrane</keyword>
<dbReference type="GO" id="GO:0007179">
    <property type="term" value="P:transforming growth factor beta receptor signaling pathway"/>
    <property type="evidence" value="ECO:0007669"/>
    <property type="project" value="TreeGrafter"/>
</dbReference>
<dbReference type="GO" id="GO:0017015">
    <property type="term" value="P:regulation of transforming growth factor beta receptor signaling pathway"/>
    <property type="evidence" value="ECO:0007669"/>
    <property type="project" value="TreeGrafter"/>
</dbReference>
<dbReference type="GeneID" id="108710356"/>
<keyword evidence="3" id="KW-0472">Membrane</keyword>
<dbReference type="PANTHER" id="PTHR14002:SF9">
    <property type="entry name" value="TRANSFORMING GROWTH FACTOR-BETA RECEPTOR TYPE 3-LIKE PROTEIN"/>
    <property type="match status" value="1"/>
</dbReference>
<name>A0A8J1MNX1_XENLA</name>
<sequence>MHYSVLFFPVFARTADPCGYRKDQLESNTSLLGQDNPVSHRPSQCAWPEMYLLFYMCAGLAAAPPPWVNIEVPQALQLSETPHLAKSSVMCHHDKMAAIPQGDDSPCKSRLGLEHSLRASVAKMQVRGPAVHCERGGVCSVTMGSRVQVEVSLASAPPYLGLFLSLCALSPSSDPFNHSQQPLLANGCPLKPDVSLFLTPPTPCYTPAKNFSFRLGPFYNHSIQFLHCHVAFCVQDPSLCRDGGTNIPKCPIPDGTCSSISPPLLKTMAHYVRTVTQPLIVTIPVASNSLLQPRAGHKTAPLPTHAEPGVQGVSIAAAVGVTLCSFVIGVMLTAGLWLIHSKTAPASPVKCGATQELQASCI</sequence>
<evidence type="ECO:0000313" key="5">
    <source>
        <dbReference type="Proteomes" id="UP000186698"/>
    </source>
</evidence>
<dbReference type="GO" id="GO:0005114">
    <property type="term" value="F:type II transforming growth factor beta receptor binding"/>
    <property type="evidence" value="ECO:0007669"/>
    <property type="project" value="TreeGrafter"/>
</dbReference>
<feature type="domain" description="ZP" evidence="4">
    <location>
        <begin position="1"/>
        <end position="247"/>
    </location>
</feature>
<reference evidence="6" key="1">
    <citation type="submission" date="2025-08" db="UniProtKB">
        <authorList>
            <consortium name="RefSeq"/>
        </authorList>
    </citation>
    <scope>IDENTIFICATION</scope>
    <source>
        <strain evidence="6">J_2021</strain>
        <tissue evidence="6">Erythrocytes</tissue>
    </source>
</reference>
<dbReference type="Pfam" id="PF00100">
    <property type="entry name" value="Zona_pellucida"/>
    <property type="match status" value="1"/>
</dbReference>
<organism evidence="5 6">
    <name type="scientific">Xenopus laevis</name>
    <name type="common">African clawed frog</name>
    <dbReference type="NCBI Taxonomy" id="8355"/>
    <lineage>
        <taxon>Eukaryota</taxon>
        <taxon>Metazoa</taxon>
        <taxon>Chordata</taxon>
        <taxon>Craniata</taxon>
        <taxon>Vertebrata</taxon>
        <taxon>Euteleostomi</taxon>
        <taxon>Amphibia</taxon>
        <taxon>Batrachia</taxon>
        <taxon>Anura</taxon>
        <taxon>Pipoidea</taxon>
        <taxon>Pipidae</taxon>
        <taxon>Xenopodinae</taxon>
        <taxon>Xenopus</taxon>
        <taxon>Xenopus</taxon>
    </lineage>
</organism>
<dbReference type="InterPro" id="IPR055355">
    <property type="entry name" value="ZP-C"/>
</dbReference>
<gene>
    <name evidence="6" type="primary">LOC108710356</name>
</gene>
<evidence type="ECO:0000256" key="1">
    <source>
        <dbReference type="ARBA" id="ARBA00022729"/>
    </source>
</evidence>
<feature type="transmembrane region" description="Helical" evidence="3">
    <location>
        <begin position="315"/>
        <end position="339"/>
    </location>
</feature>
<proteinExistence type="predicted"/>
<keyword evidence="2" id="KW-1015">Disulfide bond</keyword>
<accession>A0A8J1MNX1</accession>
<dbReference type="Gene3D" id="2.60.40.4100">
    <property type="entry name" value="Zona pellucida, ZP-C domain"/>
    <property type="match status" value="1"/>
</dbReference>
<dbReference type="InterPro" id="IPR001507">
    <property type="entry name" value="ZP_dom"/>
</dbReference>